<dbReference type="AlphaFoldDB" id="A0A967F0T8"/>
<reference evidence="1" key="1">
    <citation type="submission" date="2020-03" db="EMBL/GenBank/DDBJ databases">
        <title>Genome of Pelagibius litoralis DSM 21314T.</title>
        <authorList>
            <person name="Wang G."/>
        </authorList>
    </citation>
    <scope>NUCLEOTIDE SEQUENCE</scope>
    <source>
        <strain evidence="1">DSM 21314</strain>
    </source>
</reference>
<protein>
    <submittedName>
        <fullName evidence="1">Transcriptional regulator</fullName>
    </submittedName>
</protein>
<dbReference type="GO" id="GO:0006355">
    <property type="term" value="P:regulation of DNA-templated transcription"/>
    <property type="evidence" value="ECO:0007669"/>
    <property type="project" value="UniProtKB-ARBA"/>
</dbReference>
<dbReference type="PANTHER" id="PTHR38600">
    <property type="entry name" value="TRANSCRIPTIONAL REGULATORY PROTEIN"/>
    <property type="match status" value="1"/>
</dbReference>
<dbReference type="Gene3D" id="1.10.10.10">
    <property type="entry name" value="Winged helix-like DNA-binding domain superfamily/Winged helix DNA-binding domain"/>
    <property type="match status" value="1"/>
</dbReference>
<proteinExistence type="predicted"/>
<dbReference type="PANTHER" id="PTHR38600:SF2">
    <property type="entry name" value="SLL0088 PROTEIN"/>
    <property type="match status" value="1"/>
</dbReference>
<evidence type="ECO:0000313" key="2">
    <source>
        <dbReference type="Proteomes" id="UP000761264"/>
    </source>
</evidence>
<gene>
    <name evidence="1" type="ORF">HBA54_20955</name>
</gene>
<dbReference type="Pfam" id="PF13412">
    <property type="entry name" value="HTH_24"/>
    <property type="match status" value="1"/>
</dbReference>
<sequence length="220" mass="24036">MLKKVPKPGEKRSRRAIIDHLKQDGPQDAGRLAERLGISAMAVRQHLYDLEAEGLVTHEAEARPPGTARGRPAKLWALTQAADRFFPDGHADLTVGLIDSMKQAFGEKGLEKLLAVRAREQVEAYKARIGKRRSLPAKLRALAAIRSDEGYMAEVEKTTGGYLLIENHCPVCSAAAACTSLCRSELEVFQQSLGGAVTVKRIDHILAGARRCAYLVTPKD</sequence>
<accession>A0A967F0T8</accession>
<dbReference type="InterPro" id="IPR036390">
    <property type="entry name" value="WH_DNA-bd_sf"/>
</dbReference>
<dbReference type="SUPFAM" id="SSF46785">
    <property type="entry name" value="Winged helix' DNA-binding domain"/>
    <property type="match status" value="1"/>
</dbReference>
<dbReference type="EMBL" id="JAAQPH010000018">
    <property type="protein sequence ID" value="NIA71073.1"/>
    <property type="molecule type" value="Genomic_DNA"/>
</dbReference>
<dbReference type="InterPro" id="IPR036388">
    <property type="entry name" value="WH-like_DNA-bd_sf"/>
</dbReference>
<organism evidence="1 2">
    <name type="scientific">Pelagibius litoralis</name>
    <dbReference type="NCBI Taxonomy" id="374515"/>
    <lineage>
        <taxon>Bacteria</taxon>
        <taxon>Pseudomonadati</taxon>
        <taxon>Pseudomonadota</taxon>
        <taxon>Alphaproteobacteria</taxon>
        <taxon>Rhodospirillales</taxon>
        <taxon>Rhodovibrionaceae</taxon>
        <taxon>Pelagibius</taxon>
    </lineage>
</organism>
<dbReference type="InterPro" id="IPR011991">
    <property type="entry name" value="ArsR-like_HTH"/>
</dbReference>
<keyword evidence="2" id="KW-1185">Reference proteome</keyword>
<evidence type="ECO:0000313" key="1">
    <source>
        <dbReference type="EMBL" id="NIA71073.1"/>
    </source>
</evidence>
<name>A0A967F0T8_9PROT</name>
<dbReference type="CDD" id="cd00090">
    <property type="entry name" value="HTH_ARSR"/>
    <property type="match status" value="1"/>
</dbReference>
<dbReference type="Proteomes" id="UP000761264">
    <property type="component" value="Unassembled WGS sequence"/>
</dbReference>
<comment type="caution">
    <text evidence="1">The sequence shown here is derived from an EMBL/GenBank/DDBJ whole genome shotgun (WGS) entry which is preliminary data.</text>
</comment>
<dbReference type="RefSeq" id="WP_167228318.1">
    <property type="nucleotide sequence ID" value="NZ_JAAQPH010000018.1"/>
</dbReference>